<evidence type="ECO:0000259" key="1">
    <source>
        <dbReference type="Pfam" id="PF18909"/>
    </source>
</evidence>
<gene>
    <name evidence="2" type="ORF">L284_17055</name>
</gene>
<protein>
    <recommendedName>
        <fullName evidence="1">dATP/dGTP diphosphohydrolase N-terminal domain-containing protein</fullName>
    </recommendedName>
</protein>
<reference evidence="2 3" key="1">
    <citation type="journal article" date="2013" name="Genome Announc.">
        <title>Genome Sequence of Novosphingobium lindaniclasticum LE124T, Isolated from a Hexachlorocyclohexane Dumpsite.</title>
        <authorList>
            <person name="Saxena A."/>
            <person name="Nayyar N."/>
            <person name="Sangwan N."/>
            <person name="Kumari R."/>
            <person name="Khurana J.P."/>
            <person name="Lal R."/>
        </authorList>
    </citation>
    <scope>NUCLEOTIDE SEQUENCE [LARGE SCALE GENOMIC DNA]</scope>
    <source>
        <strain evidence="2 3">LE124</strain>
    </source>
</reference>
<dbReference type="OrthoDB" id="4569478at2"/>
<dbReference type="RefSeq" id="WP_021235202.1">
    <property type="nucleotide sequence ID" value="NZ_ATHL01000110.1"/>
</dbReference>
<evidence type="ECO:0000313" key="3">
    <source>
        <dbReference type="Proteomes" id="UP000015527"/>
    </source>
</evidence>
<keyword evidence="3" id="KW-1185">Reference proteome</keyword>
<dbReference type="InterPro" id="IPR044038">
    <property type="entry name" value="dATP/dGTP_diPOhydrolase_N"/>
</dbReference>
<accession>T0H238</accession>
<dbReference type="EMBL" id="ATHL01000110">
    <property type="protein sequence ID" value="EQB10401.1"/>
    <property type="molecule type" value="Genomic_DNA"/>
</dbReference>
<evidence type="ECO:0000313" key="2">
    <source>
        <dbReference type="EMBL" id="EQB10401.1"/>
    </source>
</evidence>
<feature type="domain" description="dATP/dGTP diphosphohydrolase N-terminal" evidence="1">
    <location>
        <begin position="26"/>
        <end position="124"/>
    </location>
</feature>
<comment type="caution">
    <text evidence="2">The sequence shown here is derived from an EMBL/GenBank/DDBJ whole genome shotgun (WGS) entry which is preliminary data.</text>
</comment>
<dbReference type="Proteomes" id="UP000015527">
    <property type="component" value="Unassembled WGS sequence"/>
</dbReference>
<dbReference type="AlphaFoldDB" id="T0H238"/>
<name>T0H238_9SPHN</name>
<dbReference type="PATRIC" id="fig|1096930.3.peg.3384"/>
<organism evidence="2 3">
    <name type="scientific">Novosphingobium lindaniclasticum LE124</name>
    <dbReference type="NCBI Taxonomy" id="1096930"/>
    <lineage>
        <taxon>Bacteria</taxon>
        <taxon>Pseudomonadati</taxon>
        <taxon>Pseudomonadota</taxon>
        <taxon>Alphaproteobacteria</taxon>
        <taxon>Sphingomonadales</taxon>
        <taxon>Sphingomonadaceae</taxon>
        <taxon>Novosphingobium</taxon>
    </lineage>
</organism>
<dbReference type="eggNOG" id="ENOG5033MRT">
    <property type="taxonomic scope" value="Bacteria"/>
</dbReference>
<dbReference type="Pfam" id="PF18909">
    <property type="entry name" value="dGTP_diPhyd_N"/>
    <property type="match status" value="1"/>
</dbReference>
<proteinExistence type="predicted"/>
<sequence length="143" mass="15408">MSFDIRVDHFAVVRDGGPSPGELPENPKAIYGRAKPSLALFPAGALVPVCEVFQLGADKYGPFNWRKDPVEAMTYANAALRHIFSWIDGANQDHESGLSDLAHGICCLAIVLDAAANGKLIDDRPHKGVAQELIEARTKSLGQ</sequence>